<gene>
    <name evidence="2" type="primary">MCYN0319</name>
    <name evidence="2" type="ORF">NCTC10142_00417</name>
</gene>
<dbReference type="NCBIfam" id="NF045999">
    <property type="entry name" value="MAG1140_fam"/>
    <property type="match status" value="1"/>
</dbReference>
<name>A0A449AI52_9BACT</name>
<geneLocation type="plasmid" evidence="2 3">
    <name>13</name>
</geneLocation>
<organism evidence="2 3">
    <name type="scientific">Mycoplasmopsis cynos</name>
    <dbReference type="NCBI Taxonomy" id="171284"/>
    <lineage>
        <taxon>Bacteria</taxon>
        <taxon>Bacillati</taxon>
        <taxon>Mycoplasmatota</taxon>
        <taxon>Mycoplasmoidales</taxon>
        <taxon>Metamycoplasmataceae</taxon>
        <taxon>Mycoplasmopsis</taxon>
    </lineage>
</organism>
<dbReference type="RefSeq" id="WP_129720562.1">
    <property type="nucleotide sequence ID" value="NZ_LR214986.1"/>
</dbReference>
<evidence type="ECO:0000256" key="1">
    <source>
        <dbReference type="SAM" id="Phobius"/>
    </source>
</evidence>
<evidence type="ECO:0008006" key="4">
    <source>
        <dbReference type="Google" id="ProtNLM"/>
    </source>
</evidence>
<protein>
    <recommendedName>
        <fullName evidence="4">Transmembrane protein</fullName>
    </recommendedName>
</protein>
<keyword evidence="1" id="KW-1133">Transmembrane helix</keyword>
<feature type="transmembrane region" description="Helical" evidence="1">
    <location>
        <begin position="9"/>
        <end position="30"/>
    </location>
</feature>
<keyword evidence="2" id="KW-0614">Plasmid</keyword>
<dbReference type="EMBL" id="LR214986">
    <property type="protein sequence ID" value="VEU64661.1"/>
    <property type="molecule type" value="Genomic_DNA"/>
</dbReference>
<accession>A0A449AI52</accession>
<keyword evidence="1" id="KW-0472">Membrane</keyword>
<dbReference type="Proteomes" id="UP000289506">
    <property type="component" value="Plasmid 13"/>
</dbReference>
<evidence type="ECO:0000313" key="3">
    <source>
        <dbReference type="Proteomes" id="UP000289506"/>
    </source>
</evidence>
<dbReference type="AlphaFoldDB" id="A0A449AI52"/>
<keyword evidence="1" id="KW-0812">Transmembrane</keyword>
<proteinExistence type="predicted"/>
<reference evidence="2 3" key="1">
    <citation type="submission" date="2019-01" db="EMBL/GenBank/DDBJ databases">
        <authorList>
            <consortium name="Pathogen Informatics"/>
        </authorList>
    </citation>
    <scope>NUCLEOTIDE SEQUENCE [LARGE SCALE GENOMIC DNA]</scope>
    <source>
        <strain evidence="2 3">NCTC10142</strain>
        <plasmid evidence="3">13</plasmid>
    </source>
</reference>
<evidence type="ECO:0000313" key="2">
    <source>
        <dbReference type="EMBL" id="VEU64661.1"/>
    </source>
</evidence>
<sequence length="133" mass="15750">MHKKLNESFVITLLFIFFLTALGTFIYILLTIRHYEYFNAIIKKESDELYVVNLDRKKVIQNNLLINLNYNQKIYNFKIEILDAYAESGIQINSPSLVEFMNENNIYSTVIFFSKPDVTYFNKVMNVLKELIT</sequence>